<sequence>MVSPLDKALREASTVDGVLELQNEHIWSIGYKDLAGSLYVRVRRDANEQLVLAHVTNRLSSLVKYLTIQVCGHQIHMRNTNHSIRVGATPRAFDPKV</sequence>
<dbReference type="AlphaFoldDB" id="A0A3P8HDD5"/>
<organism evidence="5 6">
    <name type="scientific">Schistosoma margrebowiei</name>
    <dbReference type="NCBI Taxonomy" id="48269"/>
    <lineage>
        <taxon>Eukaryota</taxon>
        <taxon>Metazoa</taxon>
        <taxon>Spiralia</taxon>
        <taxon>Lophotrochozoa</taxon>
        <taxon>Platyhelminthes</taxon>
        <taxon>Trematoda</taxon>
        <taxon>Digenea</taxon>
        <taxon>Strigeidida</taxon>
        <taxon>Schistosomatoidea</taxon>
        <taxon>Schistosomatidae</taxon>
        <taxon>Schistosoma</taxon>
    </lineage>
</organism>
<reference evidence="5 6" key="1">
    <citation type="submission" date="2018-11" db="EMBL/GenBank/DDBJ databases">
        <authorList>
            <consortium name="Pathogen Informatics"/>
        </authorList>
    </citation>
    <scope>NUCLEOTIDE SEQUENCE [LARGE SCALE GENOMIC DNA]</scope>
    <source>
        <strain evidence="5 6">Zambia</strain>
    </source>
</reference>
<proteinExistence type="predicted"/>
<keyword evidence="4" id="KW-0406">Ion transport</keyword>
<dbReference type="EMBL" id="UZAI01019312">
    <property type="protein sequence ID" value="VDP44363.1"/>
    <property type="molecule type" value="Genomic_DNA"/>
</dbReference>
<dbReference type="PANTHER" id="PTHR46531">
    <property type="entry name" value="ZINC TRANSPORTER 6"/>
    <property type="match status" value="1"/>
</dbReference>
<protein>
    <submittedName>
        <fullName evidence="5">Uncharacterized protein</fullName>
    </submittedName>
</protein>
<evidence type="ECO:0000256" key="1">
    <source>
        <dbReference type="ARBA" id="ARBA00004127"/>
    </source>
</evidence>
<evidence type="ECO:0000313" key="6">
    <source>
        <dbReference type="Proteomes" id="UP000277204"/>
    </source>
</evidence>
<name>A0A3P8HDD5_9TREM</name>
<dbReference type="PANTHER" id="PTHR46531:SF1">
    <property type="entry name" value="ZINC TRANSPORTER 6"/>
    <property type="match status" value="1"/>
</dbReference>
<dbReference type="InterPro" id="IPR052005">
    <property type="entry name" value="CDF_SLC30A"/>
</dbReference>
<keyword evidence="3" id="KW-0862">Zinc</keyword>
<evidence type="ECO:0000256" key="2">
    <source>
        <dbReference type="ARBA" id="ARBA00022448"/>
    </source>
</evidence>
<evidence type="ECO:0000256" key="4">
    <source>
        <dbReference type="ARBA" id="ARBA00023065"/>
    </source>
</evidence>
<dbReference type="GO" id="GO:0005794">
    <property type="term" value="C:Golgi apparatus"/>
    <property type="evidence" value="ECO:0007669"/>
    <property type="project" value="TreeGrafter"/>
</dbReference>
<keyword evidence="6" id="KW-1185">Reference proteome</keyword>
<evidence type="ECO:0000256" key="3">
    <source>
        <dbReference type="ARBA" id="ARBA00022833"/>
    </source>
</evidence>
<comment type="subcellular location">
    <subcellularLocation>
        <location evidence="1">Endomembrane system</location>
        <topology evidence="1">Multi-pass membrane protein</topology>
    </subcellularLocation>
</comment>
<gene>
    <name evidence="5" type="ORF">SMRZ_LOCUS22728</name>
</gene>
<dbReference type="Proteomes" id="UP000277204">
    <property type="component" value="Unassembled WGS sequence"/>
</dbReference>
<accession>A0A3P8HDD5</accession>
<evidence type="ECO:0000313" key="5">
    <source>
        <dbReference type="EMBL" id="VDP44363.1"/>
    </source>
</evidence>
<dbReference type="GO" id="GO:0006829">
    <property type="term" value="P:zinc ion transport"/>
    <property type="evidence" value="ECO:0007669"/>
    <property type="project" value="TreeGrafter"/>
</dbReference>
<keyword evidence="2" id="KW-0813">Transport</keyword>